<keyword evidence="12" id="KW-1185">Reference proteome</keyword>
<evidence type="ECO:0000256" key="7">
    <source>
        <dbReference type="ARBA" id="ARBA00022764"/>
    </source>
</evidence>
<dbReference type="RefSeq" id="WP_309635532.1">
    <property type="nucleotide sequence ID" value="NZ_JARWAL010000001.1"/>
</dbReference>
<keyword evidence="9 10" id="KW-0143">Chaperone</keyword>
<comment type="caution">
    <text evidence="11">The sequence shown here is derived from an EMBL/GenBank/DDBJ whole genome shotgun (WGS) entry which is preliminary data.</text>
</comment>
<gene>
    <name evidence="10 11" type="primary">lolA</name>
    <name evidence="11" type="ORF">QC820_01690</name>
</gene>
<name>A0ABU1GIU9_9GAMM</name>
<evidence type="ECO:0000313" key="11">
    <source>
        <dbReference type="EMBL" id="MDR5891512.1"/>
    </source>
</evidence>
<keyword evidence="7 10" id="KW-0574">Periplasm</keyword>
<keyword evidence="5 10" id="KW-0813">Transport</keyword>
<proteinExistence type="inferred from homology"/>
<sequence precursor="true">MTVKKSLAAIALLVVAPIAMPLAALASDGAERLNRLLEPLQTYEARFDQQILDASGERLQEARGQMWLSRPGKFRWEVEAPYLQEVISDGEEVMLHDPDLEQATIQVLDQRVTHTPALLLSGSASDLTDSYEVSRQQQGSAETFTLLPRDPDTLFEELKMTFRSGALSTLQMTDSTGQRTAIEFRDVQMNHAIDESRFVFEIPEGTDVIRDTH</sequence>
<dbReference type="PANTHER" id="PTHR35869">
    <property type="entry name" value="OUTER-MEMBRANE LIPOPROTEIN CARRIER PROTEIN"/>
    <property type="match status" value="1"/>
</dbReference>
<evidence type="ECO:0000256" key="1">
    <source>
        <dbReference type="ARBA" id="ARBA00004418"/>
    </source>
</evidence>
<dbReference type="SUPFAM" id="SSF89392">
    <property type="entry name" value="Prokaryotic lipoproteins and lipoprotein localization factors"/>
    <property type="match status" value="1"/>
</dbReference>
<dbReference type="CDD" id="cd16325">
    <property type="entry name" value="LolA"/>
    <property type="match status" value="1"/>
</dbReference>
<dbReference type="HAMAP" id="MF_00240">
    <property type="entry name" value="LolA"/>
    <property type="match status" value="1"/>
</dbReference>
<evidence type="ECO:0000256" key="10">
    <source>
        <dbReference type="HAMAP-Rule" id="MF_00240"/>
    </source>
</evidence>
<dbReference type="Proteomes" id="UP001252270">
    <property type="component" value="Unassembled WGS sequence"/>
</dbReference>
<evidence type="ECO:0000256" key="5">
    <source>
        <dbReference type="ARBA" id="ARBA00022448"/>
    </source>
</evidence>
<keyword evidence="11" id="KW-0449">Lipoprotein</keyword>
<evidence type="ECO:0000256" key="3">
    <source>
        <dbReference type="ARBA" id="ARBA00011245"/>
    </source>
</evidence>
<evidence type="ECO:0000256" key="4">
    <source>
        <dbReference type="ARBA" id="ARBA00014035"/>
    </source>
</evidence>
<feature type="chain" id="PRO_5044902905" description="Outer-membrane lipoprotein carrier protein" evidence="10">
    <location>
        <begin position="27"/>
        <end position="213"/>
    </location>
</feature>
<dbReference type="InterPro" id="IPR004564">
    <property type="entry name" value="OM_lipoprot_carrier_LolA-like"/>
</dbReference>
<evidence type="ECO:0000256" key="6">
    <source>
        <dbReference type="ARBA" id="ARBA00022729"/>
    </source>
</evidence>
<dbReference type="InterPro" id="IPR029046">
    <property type="entry name" value="LolA/LolB/LppX"/>
</dbReference>
<dbReference type="EMBL" id="JARWAL010000001">
    <property type="protein sequence ID" value="MDR5891512.1"/>
    <property type="molecule type" value="Genomic_DNA"/>
</dbReference>
<evidence type="ECO:0000256" key="9">
    <source>
        <dbReference type="ARBA" id="ARBA00023186"/>
    </source>
</evidence>
<evidence type="ECO:0000313" key="12">
    <source>
        <dbReference type="Proteomes" id="UP001252270"/>
    </source>
</evidence>
<reference evidence="11 12" key="1">
    <citation type="submission" date="2023-04" db="EMBL/GenBank/DDBJ databases">
        <title>A long-awaited taxogenomic arrangement of the family Halomonadaceae.</title>
        <authorList>
            <person name="De La Haba R."/>
            <person name="Chuvochina M."/>
            <person name="Wittouck S."/>
            <person name="Arahal D.R."/>
            <person name="Sanchez-Porro C."/>
            <person name="Hugenholtz P."/>
            <person name="Ventosa A."/>
        </authorList>
    </citation>
    <scope>NUCLEOTIDE SEQUENCE [LARGE SCALE GENOMIC DNA]</scope>
    <source>
        <strain evidence="11 12">DSM 17332</strain>
    </source>
</reference>
<comment type="subunit">
    <text evidence="3 10">Monomer.</text>
</comment>
<dbReference type="Gene3D" id="2.50.20.10">
    <property type="entry name" value="Lipoprotein localisation LolA/LolB/LppX"/>
    <property type="match status" value="1"/>
</dbReference>
<organism evidence="11 12">
    <name type="scientific">Halomonas mongoliensis</name>
    <dbReference type="NCBI Taxonomy" id="321265"/>
    <lineage>
        <taxon>Bacteria</taxon>
        <taxon>Pseudomonadati</taxon>
        <taxon>Pseudomonadota</taxon>
        <taxon>Gammaproteobacteria</taxon>
        <taxon>Oceanospirillales</taxon>
        <taxon>Halomonadaceae</taxon>
        <taxon>Halomonas</taxon>
    </lineage>
</organism>
<keyword evidence="6 10" id="KW-0732">Signal</keyword>
<dbReference type="PANTHER" id="PTHR35869:SF1">
    <property type="entry name" value="OUTER-MEMBRANE LIPOPROTEIN CARRIER PROTEIN"/>
    <property type="match status" value="1"/>
</dbReference>
<comment type="subcellular location">
    <subcellularLocation>
        <location evidence="1 10">Periplasm</location>
    </subcellularLocation>
</comment>
<feature type="signal peptide" evidence="10">
    <location>
        <begin position="1"/>
        <end position="26"/>
    </location>
</feature>
<evidence type="ECO:0000256" key="2">
    <source>
        <dbReference type="ARBA" id="ARBA00007615"/>
    </source>
</evidence>
<comment type="similarity">
    <text evidence="2 10">Belongs to the LolA family.</text>
</comment>
<evidence type="ECO:0000256" key="8">
    <source>
        <dbReference type="ARBA" id="ARBA00022927"/>
    </source>
</evidence>
<protein>
    <recommendedName>
        <fullName evidence="4 10">Outer-membrane lipoprotein carrier protein</fullName>
    </recommendedName>
</protein>
<comment type="function">
    <text evidence="10">Participates in the translocation of lipoproteins from the inner membrane to the outer membrane. Only forms a complex with a lipoprotein if the residue after the N-terminal Cys is not an aspartate (The Asp acts as a targeting signal to indicate that the lipoprotein should stay in the inner membrane).</text>
</comment>
<dbReference type="InterPro" id="IPR018323">
    <property type="entry name" value="OM_lipoprot_carrier_LolA_Pbac"/>
</dbReference>
<accession>A0ABU1GIU9</accession>
<keyword evidence="8 10" id="KW-0653">Protein transport</keyword>
<dbReference type="NCBIfam" id="TIGR00547">
    <property type="entry name" value="lolA"/>
    <property type="match status" value="1"/>
</dbReference>
<dbReference type="Pfam" id="PF03548">
    <property type="entry name" value="LolA"/>
    <property type="match status" value="1"/>
</dbReference>